<dbReference type="EMBL" id="KY083057">
    <property type="protein sequence ID" value="ARV77925.1"/>
    <property type="molecule type" value="Genomic_DNA"/>
</dbReference>
<sequence>MAVQKKRISMSKKHIRQNLWKNVLGRNKSFFFSKIPFDREF</sequence>
<reference evidence="1" key="1">
    <citation type="submission" date="2016-11" db="EMBL/GenBank/DDBJ databases">
        <authorList>
            <person name="Liu H."/>
            <person name="Xie L."/>
            <person name="He J."/>
        </authorList>
    </citation>
    <scope>NUCLEOTIDE SEQUENCE</scope>
</reference>
<keyword evidence="1" id="KW-0150">Chloroplast</keyword>
<name>A0A3G1IB13_9MAGN</name>
<evidence type="ECO:0000313" key="1">
    <source>
        <dbReference type="EMBL" id="ARV77925.1"/>
    </source>
</evidence>
<dbReference type="AlphaFoldDB" id="A0A3G1IB13"/>
<dbReference type="RefSeq" id="YP_009528051.1">
    <property type="nucleotide sequence ID" value="NC_039690.1"/>
</dbReference>
<dbReference type="GeneID" id="38345463"/>
<proteinExistence type="predicted"/>
<organism evidence="1">
    <name type="scientific">Clematis loureiroana</name>
    <dbReference type="NCBI Taxonomy" id="748702"/>
    <lineage>
        <taxon>Eukaryota</taxon>
        <taxon>Viridiplantae</taxon>
        <taxon>Streptophyta</taxon>
        <taxon>Embryophyta</taxon>
        <taxon>Tracheophyta</taxon>
        <taxon>Spermatophyta</taxon>
        <taxon>Magnoliopsida</taxon>
        <taxon>Ranunculales</taxon>
        <taxon>Ranunculaceae</taxon>
        <taxon>Ranunculoideae</taxon>
        <taxon>Anemoneae</taxon>
        <taxon>Clematis</taxon>
    </lineage>
</organism>
<geneLocation type="chloroplast" evidence="1"/>
<accession>A0A3G1IB13</accession>
<gene>
    <name evidence="1" type="primary">rpl32</name>
</gene>
<keyword evidence="1" id="KW-0934">Plastid</keyword>
<protein>
    <submittedName>
        <fullName evidence="1">RibosomalproteinL32</fullName>
    </submittedName>
</protein>